<accession>A0A0L0NF56</accession>
<protein>
    <submittedName>
        <fullName evidence="2">Uncharacterized protein</fullName>
    </submittedName>
</protein>
<dbReference type="EMBL" id="LFRF01000005">
    <property type="protein sequence ID" value="KND92696.1"/>
    <property type="molecule type" value="Genomic_DNA"/>
</dbReference>
<proteinExistence type="predicted"/>
<feature type="compositionally biased region" description="Polar residues" evidence="1">
    <location>
        <begin position="192"/>
        <end position="203"/>
    </location>
</feature>
<dbReference type="OrthoDB" id="4927057at2759"/>
<evidence type="ECO:0000256" key="1">
    <source>
        <dbReference type="SAM" id="MobiDB-lite"/>
    </source>
</evidence>
<feature type="region of interest" description="Disordered" evidence="1">
    <location>
        <begin position="163"/>
        <end position="220"/>
    </location>
</feature>
<gene>
    <name evidence="2" type="ORF">TOPH_02626</name>
</gene>
<feature type="compositionally biased region" description="Polar residues" evidence="1">
    <location>
        <begin position="163"/>
        <end position="172"/>
    </location>
</feature>
<keyword evidence="3" id="KW-1185">Reference proteome</keyword>
<dbReference type="AlphaFoldDB" id="A0A0L0NF56"/>
<feature type="region of interest" description="Disordered" evidence="1">
    <location>
        <begin position="269"/>
        <end position="311"/>
    </location>
</feature>
<comment type="caution">
    <text evidence="2">The sequence shown here is derived from an EMBL/GenBank/DDBJ whole genome shotgun (WGS) entry which is preliminary data.</text>
</comment>
<evidence type="ECO:0000313" key="2">
    <source>
        <dbReference type="EMBL" id="KND92696.1"/>
    </source>
</evidence>
<sequence>MENNHFGHMLFNDKDFELIADVEYDHAATNMNVGHAAADMPMLFWDDQVAAANTPVLFTDENFQQLLAVDNLVDIAMSALENDDFLPALPNLQPTPSLPLTDEGFERHFHMEGAGGVSLPSTEYVGVVPAFLPVPATPAATSTRLEASKKSLGVKSQVPKAVNSNLAANNMDSGVPRRKISGSEAERRRVSADNQGASKKPTNTAADASSTTRRSRRRGKVAIFTLTGQTVVRVFDGQAATSYHCSDGVIRILADEALEEAKARTAAKEAGGAVEQRPAASLKKKINAVPASVENGSAKRPKAAHSVDAGG</sequence>
<name>A0A0L0NF56_TOLOC</name>
<reference evidence="2 3" key="1">
    <citation type="journal article" date="2015" name="BMC Genomics">
        <title>The genome of the truffle-parasite Tolypocladium ophioglossoides and the evolution of antifungal peptaibiotics.</title>
        <authorList>
            <person name="Quandt C.A."/>
            <person name="Bushley K.E."/>
            <person name="Spatafora J.W."/>
        </authorList>
    </citation>
    <scope>NUCLEOTIDE SEQUENCE [LARGE SCALE GENOMIC DNA]</scope>
    <source>
        <strain evidence="2 3">CBS 100239</strain>
    </source>
</reference>
<dbReference type="Proteomes" id="UP000036947">
    <property type="component" value="Unassembled WGS sequence"/>
</dbReference>
<organism evidence="2 3">
    <name type="scientific">Tolypocladium ophioglossoides (strain CBS 100239)</name>
    <name type="common">Snaketongue truffleclub</name>
    <name type="synonym">Elaphocordyceps ophioglossoides</name>
    <dbReference type="NCBI Taxonomy" id="1163406"/>
    <lineage>
        <taxon>Eukaryota</taxon>
        <taxon>Fungi</taxon>
        <taxon>Dikarya</taxon>
        <taxon>Ascomycota</taxon>
        <taxon>Pezizomycotina</taxon>
        <taxon>Sordariomycetes</taxon>
        <taxon>Hypocreomycetidae</taxon>
        <taxon>Hypocreales</taxon>
        <taxon>Ophiocordycipitaceae</taxon>
        <taxon>Tolypocladium</taxon>
    </lineage>
</organism>
<evidence type="ECO:0000313" key="3">
    <source>
        <dbReference type="Proteomes" id="UP000036947"/>
    </source>
</evidence>